<dbReference type="GO" id="GO:0000712">
    <property type="term" value="P:resolution of meiotic recombination intermediates"/>
    <property type="evidence" value="ECO:0007669"/>
    <property type="project" value="TreeGrafter"/>
</dbReference>
<dbReference type="GO" id="GO:0031422">
    <property type="term" value="C:RecQ family helicase-topoisomerase III complex"/>
    <property type="evidence" value="ECO:0007669"/>
    <property type="project" value="TreeGrafter"/>
</dbReference>
<dbReference type="GO" id="GO:0016604">
    <property type="term" value="C:nuclear body"/>
    <property type="evidence" value="ECO:0007669"/>
    <property type="project" value="TreeGrafter"/>
</dbReference>
<accession>A0A1Y1ULM7</accession>
<comment type="caution">
    <text evidence="5">The sequence shown here is derived from an EMBL/GenBank/DDBJ whole genome shotgun (WGS) entry which is preliminary data.</text>
</comment>
<dbReference type="SMART" id="SM01161">
    <property type="entry name" value="DUF1767"/>
    <property type="match status" value="1"/>
</dbReference>
<dbReference type="RefSeq" id="XP_021872369.1">
    <property type="nucleotide sequence ID" value="XM_022015335.1"/>
</dbReference>
<dbReference type="InParanoid" id="A0A1Y1ULM7"/>
<dbReference type="PANTHER" id="PTHR14790:SF15">
    <property type="entry name" value="RECQ-MEDIATED GENOME INSTABILITY PROTEIN 1"/>
    <property type="match status" value="1"/>
</dbReference>
<evidence type="ECO:0000256" key="2">
    <source>
        <dbReference type="ARBA" id="ARBA00018987"/>
    </source>
</evidence>
<feature type="domain" description="RecQ mediated genome instability protein 1 OB-fold" evidence="4">
    <location>
        <begin position="73"/>
        <end position="209"/>
    </location>
</feature>
<evidence type="ECO:0000259" key="4">
    <source>
        <dbReference type="Pfam" id="PF08585"/>
    </source>
</evidence>
<gene>
    <name evidence="5" type="ORF">BD324DRAFT_620897</name>
</gene>
<dbReference type="STRING" id="4999.A0A1Y1ULM7"/>
<name>A0A1Y1ULM7_9TREE</name>
<evidence type="ECO:0000313" key="5">
    <source>
        <dbReference type="EMBL" id="ORX38447.1"/>
    </source>
</evidence>
<dbReference type="GeneID" id="33557144"/>
<sequence>MTMMDVQSLVNALRRRYAAPRVDPEWVRQCAQALIEDGQQATLEAVHDQFLWSNLAHSTLPSNATPADPSSSQSALLFVEPTLLQIESITEIGSSAFQLQNTVNMRRVVIEGRTRIRRIDDPADGEEVDDANMPVYPRGMLRFELSDGRSKVRAIEYKRLNGLKLGETPLGCKLLVHRVRSVRGILLLQPENTDIIGGMIEDLEAKQAECFISSLKARMDAAARREAQPTVPVRRTRAAPRATTRPPPPRPARQETATQRMVPGPSTPNTSSRPQRAAGQFASARIGRMYDQIAHPDRDAVIGAAEGSDDEFESFHVDESFFRRVDQAERQAERQASRGRNDIHQVESDEFDDIDVDDSFIRQIDEVEMRSWNRRQVQKRGRGDLDTEDLEDFDSGKENKPIVIDSD</sequence>
<dbReference type="OrthoDB" id="341511at2759"/>
<reference evidence="5 6" key="1">
    <citation type="submission" date="2017-03" db="EMBL/GenBank/DDBJ databases">
        <title>Widespread Adenine N6-methylation of Active Genes in Fungi.</title>
        <authorList>
            <consortium name="DOE Joint Genome Institute"/>
            <person name="Mondo S.J."/>
            <person name="Dannebaum R.O."/>
            <person name="Kuo R.C."/>
            <person name="Louie K.B."/>
            <person name="Bewick A.J."/>
            <person name="Labutti K."/>
            <person name="Haridas S."/>
            <person name="Kuo A."/>
            <person name="Salamov A."/>
            <person name="Ahrendt S.R."/>
            <person name="Lau R."/>
            <person name="Bowen B.P."/>
            <person name="Lipzen A."/>
            <person name="Sullivan W."/>
            <person name="Andreopoulos W.B."/>
            <person name="Clum A."/>
            <person name="Lindquist E."/>
            <person name="Daum C."/>
            <person name="Northen T.R."/>
            <person name="Ramamoorthy G."/>
            <person name="Schmitz R.J."/>
            <person name="Gryganskyi A."/>
            <person name="Culley D."/>
            <person name="Magnuson J."/>
            <person name="James T.Y."/>
            <person name="O'Malley M.A."/>
            <person name="Stajich J.E."/>
            <person name="Spatafora J.W."/>
            <person name="Visel A."/>
            <person name="Grigoriev I.V."/>
        </authorList>
    </citation>
    <scope>NUCLEOTIDE SEQUENCE [LARGE SCALE GENOMIC DNA]</scope>
    <source>
        <strain evidence="5 6">NRRL Y-17943</strain>
    </source>
</reference>
<evidence type="ECO:0000313" key="6">
    <source>
        <dbReference type="Proteomes" id="UP000193218"/>
    </source>
</evidence>
<feature type="region of interest" description="Disordered" evidence="3">
    <location>
        <begin position="223"/>
        <end position="280"/>
    </location>
</feature>
<dbReference type="PANTHER" id="PTHR14790">
    <property type="entry name" value="RECQ-MEDIATED GENOME INSTABILITY PROTEIN 1 RMI1"/>
    <property type="match status" value="1"/>
</dbReference>
<dbReference type="GO" id="GO:0000724">
    <property type="term" value="P:double-strand break repair via homologous recombination"/>
    <property type="evidence" value="ECO:0007669"/>
    <property type="project" value="TreeGrafter"/>
</dbReference>
<evidence type="ECO:0000256" key="1">
    <source>
        <dbReference type="ARBA" id="ARBA00006395"/>
    </source>
</evidence>
<feature type="region of interest" description="Disordered" evidence="3">
    <location>
        <begin position="373"/>
        <end position="407"/>
    </location>
</feature>
<dbReference type="InterPro" id="IPR013894">
    <property type="entry name" value="RMI1_OB"/>
</dbReference>
<feature type="compositionally biased region" description="Basic and acidic residues" evidence="3">
    <location>
        <begin position="328"/>
        <end position="347"/>
    </location>
</feature>
<organism evidence="5 6">
    <name type="scientific">Kockovaella imperatae</name>
    <dbReference type="NCBI Taxonomy" id="4999"/>
    <lineage>
        <taxon>Eukaryota</taxon>
        <taxon>Fungi</taxon>
        <taxon>Dikarya</taxon>
        <taxon>Basidiomycota</taxon>
        <taxon>Agaricomycotina</taxon>
        <taxon>Tremellomycetes</taxon>
        <taxon>Tremellales</taxon>
        <taxon>Cuniculitremaceae</taxon>
        <taxon>Kockovaella</taxon>
    </lineage>
</organism>
<keyword evidence="6" id="KW-1185">Reference proteome</keyword>
<feature type="compositionally biased region" description="Low complexity" evidence="3">
    <location>
        <begin position="229"/>
        <end position="244"/>
    </location>
</feature>
<evidence type="ECO:0000256" key="3">
    <source>
        <dbReference type="SAM" id="MobiDB-lite"/>
    </source>
</evidence>
<protein>
    <recommendedName>
        <fullName evidence="2">RecQ-mediated genome instability protein 1</fullName>
    </recommendedName>
</protein>
<dbReference type="EMBL" id="NBSH01000004">
    <property type="protein sequence ID" value="ORX38447.1"/>
    <property type="molecule type" value="Genomic_DNA"/>
</dbReference>
<dbReference type="InterPro" id="IPR042470">
    <property type="entry name" value="RMI1_N_C_sf"/>
</dbReference>
<proteinExistence type="inferred from homology"/>
<dbReference type="Gene3D" id="2.40.50.770">
    <property type="entry name" value="RecQ-mediated genome instability protein Rmi1, C-terminal domain"/>
    <property type="match status" value="1"/>
</dbReference>
<dbReference type="Pfam" id="PF08585">
    <property type="entry name" value="RMI1_N_C"/>
    <property type="match status" value="1"/>
</dbReference>
<dbReference type="Proteomes" id="UP000193218">
    <property type="component" value="Unassembled WGS sequence"/>
</dbReference>
<dbReference type="AlphaFoldDB" id="A0A1Y1ULM7"/>
<feature type="region of interest" description="Disordered" evidence="3">
    <location>
        <begin position="328"/>
        <end position="350"/>
    </location>
</feature>
<comment type="similarity">
    <text evidence="1">Belongs to the RMI1 family.</text>
</comment>